<gene>
    <name evidence="3" type="ORF">AB1Y20_017617</name>
</gene>
<feature type="domain" description="DUF4097" evidence="2">
    <location>
        <begin position="177"/>
        <end position="333"/>
    </location>
</feature>
<feature type="compositionally biased region" description="Polar residues" evidence="1">
    <location>
        <begin position="341"/>
        <end position="350"/>
    </location>
</feature>
<keyword evidence="4" id="KW-1185">Reference proteome</keyword>
<dbReference type="PANTHER" id="PTHR34094">
    <property type="match status" value="1"/>
</dbReference>
<sequence length="413" mass="44300">MAVAPAAVRCWASLHGLSQRCSRHRVTSHILHSGWRMVTRQCVIEPLCMRTQLSTRPHATLHVTGTCASLTVKTNMESDSADVHAEVDSVQCQPHSVSSLDVSSNGDITLRAANPKAAIMIEVPAAFNVKVAMEGDGCNVALNGWLEGDVDISTECGQVDIGTVKGVLTRARTRRGNLNVATVDGNLDVESCSGKVTLGKVLGEEVRAVASGGHLHLKAVYAKRVKLSTSGEIHAAVLAAESGVLHANGDSKLSSLDGSLDVWLASNNLEVQAGEQLRRLRIVGSNSDVTRTPRIKLHLPSKLAASLKLYTEEDVNIDEKLDARRANSLHKSKLTKRSNADRTPSGASAFSANEARAMEEKIVAELNLLAEGCKKISFDVAGDQGICCAIEAAAPRHNICVLFQDFFARFRLF</sequence>
<feature type="region of interest" description="Disordered" evidence="1">
    <location>
        <begin position="330"/>
        <end position="350"/>
    </location>
</feature>
<dbReference type="Proteomes" id="UP001515480">
    <property type="component" value="Unassembled WGS sequence"/>
</dbReference>
<protein>
    <recommendedName>
        <fullName evidence="2">DUF4097 domain-containing protein</fullName>
    </recommendedName>
</protein>
<organism evidence="3 4">
    <name type="scientific">Prymnesium parvum</name>
    <name type="common">Toxic golden alga</name>
    <dbReference type="NCBI Taxonomy" id="97485"/>
    <lineage>
        <taxon>Eukaryota</taxon>
        <taxon>Haptista</taxon>
        <taxon>Haptophyta</taxon>
        <taxon>Prymnesiophyceae</taxon>
        <taxon>Prymnesiales</taxon>
        <taxon>Prymnesiaceae</taxon>
        <taxon>Prymnesium</taxon>
    </lineage>
</organism>
<accession>A0AB34JPL1</accession>
<evidence type="ECO:0000313" key="3">
    <source>
        <dbReference type="EMBL" id="KAL1522638.1"/>
    </source>
</evidence>
<dbReference type="AlphaFoldDB" id="A0AB34JPL1"/>
<comment type="caution">
    <text evidence="3">The sequence shown here is derived from an EMBL/GenBank/DDBJ whole genome shotgun (WGS) entry which is preliminary data.</text>
</comment>
<name>A0AB34JPL1_PRYPA</name>
<proteinExistence type="predicted"/>
<dbReference type="EMBL" id="JBGBPQ010000006">
    <property type="protein sequence ID" value="KAL1522638.1"/>
    <property type="molecule type" value="Genomic_DNA"/>
</dbReference>
<evidence type="ECO:0000256" key="1">
    <source>
        <dbReference type="SAM" id="MobiDB-lite"/>
    </source>
</evidence>
<dbReference type="PANTHER" id="PTHR34094:SF1">
    <property type="entry name" value="PROTEIN FAM185A"/>
    <property type="match status" value="1"/>
</dbReference>
<evidence type="ECO:0000259" key="2">
    <source>
        <dbReference type="Pfam" id="PF13349"/>
    </source>
</evidence>
<reference evidence="3 4" key="1">
    <citation type="journal article" date="2024" name="Science">
        <title>Giant polyketide synthase enzymes in the biosynthesis of giant marine polyether toxins.</title>
        <authorList>
            <person name="Fallon T.R."/>
            <person name="Shende V.V."/>
            <person name="Wierzbicki I.H."/>
            <person name="Pendleton A.L."/>
            <person name="Watervoot N.F."/>
            <person name="Auber R.P."/>
            <person name="Gonzalez D.J."/>
            <person name="Wisecaver J.H."/>
            <person name="Moore B.S."/>
        </authorList>
    </citation>
    <scope>NUCLEOTIDE SEQUENCE [LARGE SCALE GENOMIC DNA]</scope>
    <source>
        <strain evidence="3 4">12B1</strain>
    </source>
</reference>
<dbReference type="Pfam" id="PF13349">
    <property type="entry name" value="DUF4097"/>
    <property type="match status" value="1"/>
</dbReference>
<evidence type="ECO:0000313" key="4">
    <source>
        <dbReference type="Proteomes" id="UP001515480"/>
    </source>
</evidence>
<dbReference type="InterPro" id="IPR025164">
    <property type="entry name" value="Toastrack_DUF4097"/>
</dbReference>